<dbReference type="AlphaFoldDB" id="A0A0A9BAW9"/>
<reference evidence="1" key="2">
    <citation type="journal article" date="2015" name="Data Brief">
        <title>Shoot transcriptome of the giant reed, Arundo donax.</title>
        <authorList>
            <person name="Barrero R.A."/>
            <person name="Guerrero F.D."/>
            <person name="Moolhuijzen P."/>
            <person name="Goolsby J.A."/>
            <person name="Tidwell J."/>
            <person name="Bellgard S.E."/>
            <person name="Bellgard M.I."/>
        </authorList>
    </citation>
    <scope>NUCLEOTIDE SEQUENCE</scope>
    <source>
        <tissue evidence="1">Shoot tissue taken approximately 20 cm above the soil surface</tissue>
    </source>
</reference>
<proteinExistence type="predicted"/>
<reference evidence="1" key="1">
    <citation type="submission" date="2014-09" db="EMBL/GenBank/DDBJ databases">
        <authorList>
            <person name="Magalhaes I.L.F."/>
            <person name="Oliveira U."/>
            <person name="Santos F.R."/>
            <person name="Vidigal T.H.D.A."/>
            <person name="Brescovit A.D."/>
            <person name="Santos A.J."/>
        </authorList>
    </citation>
    <scope>NUCLEOTIDE SEQUENCE</scope>
    <source>
        <tissue evidence="1">Shoot tissue taken approximately 20 cm above the soil surface</tissue>
    </source>
</reference>
<protein>
    <submittedName>
        <fullName evidence="1">Uncharacterized protein</fullName>
    </submittedName>
</protein>
<name>A0A0A9BAW9_ARUDO</name>
<dbReference type="EMBL" id="GBRH01241448">
    <property type="protein sequence ID" value="JAD56447.1"/>
    <property type="molecule type" value="Transcribed_RNA"/>
</dbReference>
<sequence>MVVIRYEGFRNDLIPPSLISIEL</sequence>
<evidence type="ECO:0000313" key="1">
    <source>
        <dbReference type="EMBL" id="JAD56447.1"/>
    </source>
</evidence>
<accession>A0A0A9BAW9</accession>
<organism evidence="1">
    <name type="scientific">Arundo donax</name>
    <name type="common">Giant reed</name>
    <name type="synonym">Donax arundinaceus</name>
    <dbReference type="NCBI Taxonomy" id="35708"/>
    <lineage>
        <taxon>Eukaryota</taxon>
        <taxon>Viridiplantae</taxon>
        <taxon>Streptophyta</taxon>
        <taxon>Embryophyta</taxon>
        <taxon>Tracheophyta</taxon>
        <taxon>Spermatophyta</taxon>
        <taxon>Magnoliopsida</taxon>
        <taxon>Liliopsida</taxon>
        <taxon>Poales</taxon>
        <taxon>Poaceae</taxon>
        <taxon>PACMAD clade</taxon>
        <taxon>Arundinoideae</taxon>
        <taxon>Arundineae</taxon>
        <taxon>Arundo</taxon>
    </lineage>
</organism>